<evidence type="ECO:0000256" key="3">
    <source>
        <dbReference type="SAM" id="Phobius"/>
    </source>
</evidence>
<evidence type="ECO:0000256" key="1">
    <source>
        <dbReference type="ARBA" id="ARBA00004447"/>
    </source>
</evidence>
<reference evidence="6" key="1">
    <citation type="submission" date="2025-08" db="UniProtKB">
        <authorList>
            <consortium name="RefSeq"/>
        </authorList>
    </citation>
    <scope>IDENTIFICATION</scope>
    <source>
        <tissue evidence="6">Entire body</tissue>
    </source>
</reference>
<name>A0A7F5RB76_AGRPL</name>
<accession>A0A7F5RB76</accession>
<dbReference type="InterPro" id="IPR001503">
    <property type="entry name" value="Glyco_trans_10"/>
</dbReference>
<dbReference type="GeneID" id="108741404"/>
<evidence type="ECO:0000313" key="6">
    <source>
        <dbReference type="RefSeq" id="XP_025833212.1"/>
    </source>
</evidence>
<evidence type="ECO:0000313" key="5">
    <source>
        <dbReference type="Proteomes" id="UP000192223"/>
    </source>
</evidence>
<dbReference type="GO" id="GO:0032580">
    <property type="term" value="C:Golgi cisterna membrane"/>
    <property type="evidence" value="ECO:0007669"/>
    <property type="project" value="UniProtKB-SubCell"/>
</dbReference>
<dbReference type="InParanoid" id="A0A7F5RB76"/>
<dbReference type="InterPro" id="IPR031481">
    <property type="entry name" value="Glyco_tran_10_N"/>
</dbReference>
<keyword evidence="3" id="KW-1133">Transmembrane helix</keyword>
<proteinExistence type="predicted"/>
<dbReference type="GO" id="GO:0008417">
    <property type="term" value="F:fucosyltransferase activity"/>
    <property type="evidence" value="ECO:0007669"/>
    <property type="project" value="InterPro"/>
</dbReference>
<keyword evidence="2" id="KW-0333">Golgi apparatus</keyword>
<comment type="subcellular location">
    <subcellularLocation>
        <location evidence="1">Golgi apparatus</location>
        <location evidence="1">Golgi stack membrane</location>
        <topology evidence="1">Single-pass type II membrane protein</topology>
    </subcellularLocation>
</comment>
<keyword evidence="3" id="KW-0812">Transmembrane</keyword>
<dbReference type="AlphaFoldDB" id="A0A7F5RB76"/>
<feature type="transmembrane region" description="Helical" evidence="3">
    <location>
        <begin position="6"/>
        <end position="24"/>
    </location>
</feature>
<dbReference type="KEGG" id="apln:108741404"/>
<dbReference type="SUPFAM" id="SSF53756">
    <property type="entry name" value="UDP-Glycosyltransferase/glycogen phosphorylase"/>
    <property type="match status" value="1"/>
</dbReference>
<gene>
    <name evidence="6" type="primary">LOC108741404</name>
</gene>
<evidence type="ECO:0000256" key="2">
    <source>
        <dbReference type="ARBA" id="ARBA00023034"/>
    </source>
</evidence>
<sequence length="172" mass="20648">MILKEYIGYILLLTFTYIVVYFSYIRNEEDGIQKPDVHTQITYQQATVDNVSKVSSLQENKTQLIKYILYWTKMFDREDFYYGLGYEPFQNCEYKNCFTTSNKNQMDIRDFNALVFHGPLYDFKENGKPWARSNHQRYVFANLESPETYNTNLNYANGFYNWTMTYRNFAIA</sequence>
<feature type="domain" description="Fucosyltransferase N-terminal" evidence="4">
    <location>
        <begin position="66"/>
        <end position="168"/>
    </location>
</feature>
<dbReference type="Proteomes" id="UP000192223">
    <property type="component" value="Unplaced"/>
</dbReference>
<dbReference type="OrthoDB" id="427096at2759"/>
<evidence type="ECO:0000259" key="4">
    <source>
        <dbReference type="Pfam" id="PF17039"/>
    </source>
</evidence>
<dbReference type="PANTHER" id="PTHR48438:SF1">
    <property type="entry name" value="ALPHA-(1,3)-FUCOSYLTRANSFERASE C-RELATED"/>
    <property type="match status" value="1"/>
</dbReference>
<keyword evidence="3" id="KW-0472">Membrane</keyword>
<protein>
    <submittedName>
        <fullName evidence="6">Alpha-(1,3)-fucosyltransferase C-like</fullName>
    </submittedName>
</protein>
<organism evidence="5 6">
    <name type="scientific">Agrilus planipennis</name>
    <name type="common">Emerald ash borer</name>
    <name type="synonym">Agrilus marcopoli</name>
    <dbReference type="NCBI Taxonomy" id="224129"/>
    <lineage>
        <taxon>Eukaryota</taxon>
        <taxon>Metazoa</taxon>
        <taxon>Ecdysozoa</taxon>
        <taxon>Arthropoda</taxon>
        <taxon>Hexapoda</taxon>
        <taxon>Insecta</taxon>
        <taxon>Pterygota</taxon>
        <taxon>Neoptera</taxon>
        <taxon>Endopterygota</taxon>
        <taxon>Coleoptera</taxon>
        <taxon>Polyphaga</taxon>
        <taxon>Elateriformia</taxon>
        <taxon>Buprestoidea</taxon>
        <taxon>Buprestidae</taxon>
        <taxon>Agrilinae</taxon>
        <taxon>Agrilus</taxon>
    </lineage>
</organism>
<dbReference type="Pfam" id="PF17039">
    <property type="entry name" value="Glyco_tran_10_N"/>
    <property type="match status" value="1"/>
</dbReference>
<dbReference type="PANTHER" id="PTHR48438">
    <property type="entry name" value="ALPHA-(1,3)-FUCOSYLTRANSFERASE C-RELATED"/>
    <property type="match status" value="1"/>
</dbReference>
<dbReference type="RefSeq" id="XP_025833212.1">
    <property type="nucleotide sequence ID" value="XM_025977427.1"/>
</dbReference>
<keyword evidence="5" id="KW-1185">Reference proteome</keyword>